<sequence length="586" mass="67373">MIHYVELDMRESLVVAGLTYDRGLSNMTDASNLVHLPYVAKFKNGIYDWGYYFKIYNNYISEVAINLDKTVLVHNIVPQRMLLIQRAIDGKLDHNAKYYAINDTVITSKYFRNYLIAGQDEFYFIRNFCTDSNPYQGYWLLNYKFYLASNYRIPQFVHQINYTASIGYGISYGESLSKIYTQGERAGYQSIISYQNFGSYLDYQWSTQFHFGQATKSKGQVMKYASEANFLAFTHIRQTQTLSIVILRLNNITNEIVTIKMLEESFSSKEIVIDVLIINENTLLIAQLGDWFGSLNTPYFLIVHFDNGKIEHQSKLLQIIAIDVVGVFIDANTFIYAYQSTNITFNSGNQILPVKYGVIMSNQDQLRCQAYPASIDQGENSYTTADLDQKNYIHYNGRYEQPSTNNTSPSYNYGFLTYNQSNFLLECQSSIAFAYQQIILPLQSYKLFYYAIGYSQTWKPIQANATQNCDNSALVWSYTLTNWSGAALSNDSKVLIDHTSGLITLESFDQYRIDQLILVQQLSNGQSSYCEIIIQGIFNNPPYLLGTIQNIQFALGQSASVDLPAWVNDEEIEFAYRVGYLYLQWE</sequence>
<dbReference type="Proteomes" id="UP000785679">
    <property type="component" value="Unassembled WGS sequence"/>
</dbReference>
<proteinExistence type="predicted"/>
<protein>
    <submittedName>
        <fullName evidence="1">Uncharacterized protein</fullName>
    </submittedName>
</protein>
<comment type="caution">
    <text evidence="1">The sequence shown here is derived from an EMBL/GenBank/DDBJ whole genome shotgun (WGS) entry which is preliminary data.</text>
</comment>
<reference evidence="1" key="1">
    <citation type="submission" date="2019-06" db="EMBL/GenBank/DDBJ databases">
        <authorList>
            <person name="Zheng W."/>
        </authorList>
    </citation>
    <scope>NUCLEOTIDE SEQUENCE</scope>
    <source>
        <strain evidence="1">QDHG01</strain>
    </source>
</reference>
<gene>
    <name evidence="1" type="ORF">FGO68_gene7051</name>
</gene>
<accession>A0A8J8P3L8</accession>
<organism evidence="1 2">
    <name type="scientific">Halteria grandinella</name>
    <dbReference type="NCBI Taxonomy" id="5974"/>
    <lineage>
        <taxon>Eukaryota</taxon>
        <taxon>Sar</taxon>
        <taxon>Alveolata</taxon>
        <taxon>Ciliophora</taxon>
        <taxon>Intramacronucleata</taxon>
        <taxon>Spirotrichea</taxon>
        <taxon>Stichotrichia</taxon>
        <taxon>Sporadotrichida</taxon>
        <taxon>Halteriidae</taxon>
        <taxon>Halteria</taxon>
    </lineage>
</organism>
<name>A0A8J8P3L8_HALGN</name>
<dbReference type="AlphaFoldDB" id="A0A8J8P3L8"/>
<evidence type="ECO:0000313" key="1">
    <source>
        <dbReference type="EMBL" id="TNV86663.1"/>
    </source>
</evidence>
<evidence type="ECO:0000313" key="2">
    <source>
        <dbReference type="Proteomes" id="UP000785679"/>
    </source>
</evidence>
<keyword evidence="2" id="KW-1185">Reference proteome</keyword>
<dbReference type="EMBL" id="RRYP01000921">
    <property type="protein sequence ID" value="TNV86663.1"/>
    <property type="molecule type" value="Genomic_DNA"/>
</dbReference>